<name>A0A2S3UN29_9HYPH</name>
<dbReference type="InterPro" id="IPR036928">
    <property type="entry name" value="AS_sf"/>
</dbReference>
<dbReference type="RefSeq" id="WP_103224263.1">
    <property type="nucleotide sequence ID" value="NZ_PPCN01000010.1"/>
</dbReference>
<sequence length="460" mass="49175">MSAELTLLSLADLSRHIREGHVSSVEVTRSYFDRIEMLDGRLHSFNTLRTEAALAEAQAADRETALGNWRGPLHGVPIGIKDMIDVAGVPTTAQAVHRRDAIADEDADVVAALKGAGAVILGKQAMSEYAVGGTQLNHAWPPACNPWNLDLDTLSSSSGPAVAVAAGLCAGSVGTETAGSIRAPAAWCGVAGLKPTNGLVSTKGVLPLSPSMDCVGPIAWTVEDCALLLSGMVSADAEPNGLRLPIVGDGIKGMRVGVVRHFYENDPDVDDAVLAATANAIDVLQDLGATCTDVRLGDFNELCDIARAISWPEEYAAHRAELEAYPDRLTEVSRSRLQDGKAYSTEQYRAARQKRVEVIADFNQLMRDVDVLVLPTLKKAAQILGFEFTELGAVDIDMTRPFNLTDGPALAMCHGYDGEGLPLSLQIIGRHFEDDVVLRVGHSLEKTLGLRDRRPRIALT</sequence>
<accession>A0A2S3UN29</accession>
<dbReference type="EMBL" id="PPCN01000010">
    <property type="protein sequence ID" value="POF29105.1"/>
    <property type="molecule type" value="Genomic_DNA"/>
</dbReference>
<proteinExistence type="predicted"/>
<dbReference type="InterPro" id="IPR023631">
    <property type="entry name" value="Amidase_dom"/>
</dbReference>
<dbReference type="AlphaFoldDB" id="A0A2S3UN29"/>
<dbReference type="PANTHER" id="PTHR11895:SF176">
    <property type="entry name" value="AMIDASE AMID-RELATED"/>
    <property type="match status" value="1"/>
</dbReference>
<evidence type="ECO:0000313" key="2">
    <source>
        <dbReference type="EMBL" id="POF29105.1"/>
    </source>
</evidence>
<reference evidence="2 3" key="1">
    <citation type="submission" date="2018-01" db="EMBL/GenBank/DDBJ databases">
        <title>Genomic Encyclopedia of Archaeal and Bacterial Type Strains, Phase II (KMG-II): from individual species to whole genera.</title>
        <authorList>
            <person name="Goeker M."/>
        </authorList>
    </citation>
    <scope>NUCLEOTIDE SEQUENCE [LARGE SCALE GENOMIC DNA]</scope>
    <source>
        <strain evidence="2 3">DSM 17023</strain>
    </source>
</reference>
<dbReference type="Pfam" id="PF01425">
    <property type="entry name" value="Amidase"/>
    <property type="match status" value="1"/>
</dbReference>
<comment type="caution">
    <text evidence="2">The sequence shown here is derived from an EMBL/GenBank/DDBJ whole genome shotgun (WGS) entry which is preliminary data.</text>
</comment>
<dbReference type="Proteomes" id="UP000236959">
    <property type="component" value="Unassembled WGS sequence"/>
</dbReference>
<dbReference type="OrthoDB" id="9811471at2"/>
<dbReference type="PANTHER" id="PTHR11895">
    <property type="entry name" value="TRANSAMIDASE"/>
    <property type="match status" value="1"/>
</dbReference>
<gene>
    <name evidence="2" type="ORF">CLV41_110109</name>
</gene>
<evidence type="ECO:0000259" key="1">
    <source>
        <dbReference type="Pfam" id="PF01425"/>
    </source>
</evidence>
<dbReference type="SUPFAM" id="SSF75304">
    <property type="entry name" value="Amidase signature (AS) enzymes"/>
    <property type="match status" value="1"/>
</dbReference>
<keyword evidence="3" id="KW-1185">Reference proteome</keyword>
<protein>
    <submittedName>
        <fullName evidence="2">Aspartyl-tRNA(Asn)/glutamyl-tRNA(Gln) amidotransferase subunit A</fullName>
    </submittedName>
</protein>
<keyword evidence="2" id="KW-0808">Transferase</keyword>
<feature type="domain" description="Amidase" evidence="1">
    <location>
        <begin position="26"/>
        <end position="438"/>
    </location>
</feature>
<dbReference type="Gene3D" id="3.90.1300.10">
    <property type="entry name" value="Amidase signature (AS) domain"/>
    <property type="match status" value="1"/>
</dbReference>
<organism evidence="2 3">
    <name type="scientific">Roseibium marinum</name>
    <dbReference type="NCBI Taxonomy" id="281252"/>
    <lineage>
        <taxon>Bacteria</taxon>
        <taxon>Pseudomonadati</taxon>
        <taxon>Pseudomonadota</taxon>
        <taxon>Alphaproteobacteria</taxon>
        <taxon>Hyphomicrobiales</taxon>
        <taxon>Stappiaceae</taxon>
        <taxon>Roseibium</taxon>
    </lineage>
</organism>
<evidence type="ECO:0000313" key="3">
    <source>
        <dbReference type="Proteomes" id="UP000236959"/>
    </source>
</evidence>
<dbReference type="InterPro" id="IPR000120">
    <property type="entry name" value="Amidase"/>
</dbReference>
<dbReference type="GO" id="GO:0016740">
    <property type="term" value="F:transferase activity"/>
    <property type="evidence" value="ECO:0007669"/>
    <property type="project" value="UniProtKB-KW"/>
</dbReference>